<keyword evidence="10 19" id="KW-0430">Lectin</keyword>
<keyword evidence="17" id="KW-0508">mRNA splicing</keyword>
<evidence type="ECO:0000256" key="4">
    <source>
        <dbReference type="ARBA" id="ARBA00022490"/>
    </source>
</evidence>
<dbReference type="SMART" id="SM00276">
    <property type="entry name" value="GLECT"/>
    <property type="match status" value="2"/>
</dbReference>
<dbReference type="Pfam" id="PF00337">
    <property type="entry name" value="Gal-bind_lectin"/>
    <property type="match status" value="2"/>
</dbReference>
<accession>A0A3B4D7I6</accession>
<evidence type="ECO:0000256" key="12">
    <source>
        <dbReference type="ARBA" id="ARBA00022782"/>
    </source>
</evidence>
<evidence type="ECO:0000256" key="11">
    <source>
        <dbReference type="ARBA" id="ARBA00022737"/>
    </source>
</evidence>
<keyword evidence="14" id="KW-0389">IgE-binding protein</keyword>
<evidence type="ECO:0000256" key="15">
    <source>
        <dbReference type="ARBA" id="ARBA00022990"/>
    </source>
</evidence>
<comment type="subcellular location">
    <subcellularLocation>
        <location evidence="2">Cytoplasm</location>
    </subcellularLocation>
    <subcellularLocation>
        <location evidence="1">Nucleus</location>
    </subcellularLocation>
    <subcellularLocation>
        <location evidence="3">Secreted</location>
    </subcellularLocation>
</comment>
<evidence type="ECO:0000256" key="19">
    <source>
        <dbReference type="RuleBase" id="RU102079"/>
    </source>
</evidence>
<evidence type="ECO:0000256" key="3">
    <source>
        <dbReference type="ARBA" id="ARBA00004613"/>
    </source>
</evidence>
<dbReference type="Ensembl" id="ENSPNAT00000039284.2">
    <property type="protein sequence ID" value="ENSPNAP00000019091.2"/>
    <property type="gene ID" value="ENSPNAG00000034478.1"/>
</dbReference>
<keyword evidence="13" id="KW-0391">Immunity</keyword>
<evidence type="ECO:0000313" key="22">
    <source>
        <dbReference type="Proteomes" id="UP001501920"/>
    </source>
</evidence>
<keyword evidence="15" id="KW-0007">Acetylation</keyword>
<dbReference type="InterPro" id="IPR001079">
    <property type="entry name" value="Galectin_CRD"/>
</dbReference>
<dbReference type="Gene3D" id="2.60.120.200">
    <property type="match status" value="2"/>
</dbReference>
<reference evidence="21" key="2">
    <citation type="submission" date="2025-08" db="UniProtKB">
        <authorList>
            <consortium name="Ensembl"/>
        </authorList>
    </citation>
    <scope>IDENTIFICATION</scope>
</reference>
<dbReference type="GeneTree" id="ENSGT00940000162258"/>
<evidence type="ECO:0000256" key="8">
    <source>
        <dbReference type="ARBA" id="ARBA00022664"/>
    </source>
</evidence>
<evidence type="ECO:0000256" key="17">
    <source>
        <dbReference type="ARBA" id="ARBA00023187"/>
    </source>
</evidence>
<keyword evidence="16" id="KW-1015">Disulfide bond</keyword>
<proteinExistence type="predicted"/>
<dbReference type="AlphaFoldDB" id="A0A3B4D7I6"/>
<protein>
    <recommendedName>
        <fullName evidence="19">Galectin</fullName>
    </recommendedName>
</protein>
<reference evidence="21" key="3">
    <citation type="submission" date="2025-09" db="UniProtKB">
        <authorList>
            <consortium name="Ensembl"/>
        </authorList>
    </citation>
    <scope>IDENTIFICATION</scope>
</reference>
<dbReference type="InterPro" id="IPR013320">
    <property type="entry name" value="ConA-like_dom_sf"/>
</dbReference>
<dbReference type="Proteomes" id="UP001501920">
    <property type="component" value="Chromosome 20"/>
</dbReference>
<keyword evidence="6" id="KW-0597">Phosphoprotein</keyword>
<keyword evidence="8" id="KW-0507">mRNA processing</keyword>
<evidence type="ECO:0000256" key="16">
    <source>
        <dbReference type="ARBA" id="ARBA00023157"/>
    </source>
</evidence>
<keyword evidence="5" id="KW-0964">Secreted</keyword>
<evidence type="ECO:0000259" key="20">
    <source>
        <dbReference type="PROSITE" id="PS51304"/>
    </source>
</evidence>
<dbReference type="InterPro" id="IPR044156">
    <property type="entry name" value="Galectin-like"/>
</dbReference>
<reference evidence="21 22" key="1">
    <citation type="submission" date="2020-10" db="EMBL/GenBank/DDBJ databases">
        <title>Pygocentrus nattereri (red-bellied piranha) genome, fPygNat1, primary haplotype.</title>
        <authorList>
            <person name="Myers G."/>
            <person name="Meyer A."/>
            <person name="Karagic N."/>
            <person name="Pippel M."/>
            <person name="Winkler S."/>
            <person name="Tracey A."/>
            <person name="Wood J."/>
            <person name="Formenti G."/>
            <person name="Howe K."/>
            <person name="Fedrigo O."/>
            <person name="Jarvis E.D."/>
        </authorList>
    </citation>
    <scope>NUCLEOTIDE SEQUENCE [LARGE SCALE GENOMIC DNA]</scope>
</reference>
<dbReference type="SUPFAM" id="SSF49899">
    <property type="entry name" value="Concanavalin A-like lectins/glucanases"/>
    <property type="match status" value="2"/>
</dbReference>
<dbReference type="CDD" id="cd00070">
    <property type="entry name" value="GLECT"/>
    <property type="match status" value="2"/>
</dbReference>
<feature type="domain" description="Galectin" evidence="20">
    <location>
        <begin position="104"/>
        <end position="235"/>
    </location>
</feature>
<dbReference type="PANTHER" id="PTHR11346">
    <property type="entry name" value="GALECTIN"/>
    <property type="match status" value="1"/>
</dbReference>
<dbReference type="GO" id="GO:0030246">
    <property type="term" value="F:carbohydrate binding"/>
    <property type="evidence" value="ECO:0007669"/>
    <property type="project" value="UniProtKB-UniRule"/>
</dbReference>
<dbReference type="SMART" id="SM00908">
    <property type="entry name" value="Gal-bind_lectin"/>
    <property type="match status" value="2"/>
</dbReference>
<keyword evidence="11" id="KW-0677">Repeat</keyword>
<keyword evidence="12" id="KW-0221">Differentiation</keyword>
<evidence type="ECO:0000256" key="14">
    <source>
        <dbReference type="ARBA" id="ARBA00022972"/>
    </source>
</evidence>
<evidence type="ECO:0000256" key="1">
    <source>
        <dbReference type="ARBA" id="ARBA00004123"/>
    </source>
</evidence>
<evidence type="ECO:0000256" key="7">
    <source>
        <dbReference type="ARBA" id="ARBA00022588"/>
    </source>
</evidence>
<dbReference type="PROSITE" id="PS51304">
    <property type="entry name" value="GALECTIN"/>
    <property type="match status" value="2"/>
</dbReference>
<evidence type="ECO:0000256" key="6">
    <source>
        <dbReference type="ARBA" id="ARBA00022553"/>
    </source>
</evidence>
<evidence type="ECO:0000256" key="18">
    <source>
        <dbReference type="ARBA" id="ARBA00023242"/>
    </source>
</evidence>
<evidence type="ECO:0000256" key="5">
    <source>
        <dbReference type="ARBA" id="ARBA00022525"/>
    </source>
</evidence>
<evidence type="ECO:0000256" key="10">
    <source>
        <dbReference type="ARBA" id="ARBA00022734"/>
    </source>
</evidence>
<keyword evidence="7" id="KW-0399">Innate immunity</keyword>
<keyword evidence="9" id="KW-0747">Spliceosome</keyword>
<feature type="domain" description="Galectin" evidence="20">
    <location>
        <begin position="1"/>
        <end position="79"/>
    </location>
</feature>
<sequence length="236" mass="27109">MITIYGEPKPNAEKFQINLQKGDDVAFHFNPRFNDKGNQVIVRNTRIKGVWGPEERQLPFFPFTPGRPFVVSDVNHQSCSDLHHIKMLAIEGDVVLKYVVTVPYVQILPEGLSDQTLITIYGEPKPNAEIFQINLQKGDDVAFHFNPRFNEDGKQVIVRNTRIKGVWGHEERKLPFFPFSPGRPFVMKISCTSSEFIVEVDDRYLLSFTHRMKDLHHIKTLAIEGDVVLKYVVTGM</sequence>
<evidence type="ECO:0000256" key="13">
    <source>
        <dbReference type="ARBA" id="ARBA00022859"/>
    </source>
</evidence>
<name>A0A3B4D7I6_PYGNA</name>
<keyword evidence="4" id="KW-0963">Cytoplasm</keyword>
<dbReference type="PANTHER" id="PTHR11346:SF26">
    <property type="entry name" value="GALECTIN-3"/>
    <property type="match status" value="1"/>
</dbReference>
<evidence type="ECO:0000256" key="9">
    <source>
        <dbReference type="ARBA" id="ARBA00022728"/>
    </source>
</evidence>
<evidence type="ECO:0000313" key="21">
    <source>
        <dbReference type="Ensembl" id="ENSPNAP00000019091.2"/>
    </source>
</evidence>
<evidence type="ECO:0000256" key="2">
    <source>
        <dbReference type="ARBA" id="ARBA00004496"/>
    </source>
</evidence>
<organism evidence="21 22">
    <name type="scientific">Pygocentrus nattereri</name>
    <name type="common">Red-bellied piranha</name>
    <dbReference type="NCBI Taxonomy" id="42514"/>
    <lineage>
        <taxon>Eukaryota</taxon>
        <taxon>Metazoa</taxon>
        <taxon>Chordata</taxon>
        <taxon>Craniata</taxon>
        <taxon>Vertebrata</taxon>
        <taxon>Euteleostomi</taxon>
        <taxon>Actinopterygii</taxon>
        <taxon>Neopterygii</taxon>
        <taxon>Teleostei</taxon>
        <taxon>Ostariophysi</taxon>
        <taxon>Characiformes</taxon>
        <taxon>Characoidei</taxon>
        <taxon>Pygocentrus</taxon>
    </lineage>
</organism>
<keyword evidence="22" id="KW-1185">Reference proteome</keyword>
<keyword evidence="18" id="KW-0539">Nucleus</keyword>